<dbReference type="Proteomes" id="UP001155587">
    <property type="component" value="Unassembled WGS sequence"/>
</dbReference>
<comment type="caution">
    <text evidence="1">The sequence shown here is derived from an EMBL/GenBank/DDBJ whole genome shotgun (WGS) entry which is preliminary data.</text>
</comment>
<keyword evidence="2" id="KW-1185">Reference proteome</keyword>
<gene>
    <name evidence="1" type="ORF">MD535_23680</name>
</gene>
<accession>A0A9X3HZM3</accession>
<dbReference type="EMBL" id="JAKRRY010000055">
    <property type="protein sequence ID" value="MCW8348997.1"/>
    <property type="molecule type" value="Genomic_DNA"/>
</dbReference>
<sequence length="185" mass="21611">MITESPQYKNIIREIRELEATTNRKIMHTTSKLSTKSGKQYAERNSAYVLKTEKKHTKLVNRLAKIAGGTVRLEGGVYFIDVEDCSIDTDVTEFQRLYATMRGTIKWLMGDFKVAIPRVDIELLGIYHNGFELRLGEFTVQCIHNPDPNRFIDFYLDENPHEFFDLIDAIRKEHKEAIEEINKRR</sequence>
<dbReference type="RefSeq" id="WP_265677647.1">
    <property type="nucleotide sequence ID" value="NZ_JAKRRY010000055.1"/>
</dbReference>
<organism evidence="1 2">
    <name type="scientific">Vibrio qingdaonensis</name>
    <dbReference type="NCBI Taxonomy" id="2829491"/>
    <lineage>
        <taxon>Bacteria</taxon>
        <taxon>Pseudomonadati</taxon>
        <taxon>Pseudomonadota</taxon>
        <taxon>Gammaproteobacteria</taxon>
        <taxon>Vibrionales</taxon>
        <taxon>Vibrionaceae</taxon>
        <taxon>Vibrio</taxon>
    </lineage>
</organism>
<evidence type="ECO:0000313" key="1">
    <source>
        <dbReference type="EMBL" id="MCW8348997.1"/>
    </source>
</evidence>
<protein>
    <submittedName>
        <fullName evidence="1">Uncharacterized protein</fullName>
    </submittedName>
</protein>
<proteinExistence type="predicted"/>
<dbReference type="AlphaFoldDB" id="A0A9X3HZM3"/>
<evidence type="ECO:0000313" key="2">
    <source>
        <dbReference type="Proteomes" id="UP001155587"/>
    </source>
</evidence>
<reference evidence="1" key="1">
    <citation type="submission" date="2022-02" db="EMBL/GenBank/DDBJ databases">
        <title>Vibrio sp. nov, a new bacterium isolated from seawater.</title>
        <authorList>
            <person name="Yuan Y."/>
        </authorList>
    </citation>
    <scope>NUCLEOTIDE SEQUENCE</scope>
    <source>
        <strain evidence="1">ZSDZ65</strain>
    </source>
</reference>
<name>A0A9X3HZM3_9VIBR</name>